<keyword evidence="6 8" id="KW-0472">Membrane</keyword>
<gene>
    <name evidence="9" type="ORF">Anas_09691</name>
</gene>
<evidence type="ECO:0000313" key="10">
    <source>
        <dbReference type="Proteomes" id="UP000326759"/>
    </source>
</evidence>
<keyword evidence="5 8" id="KW-1133">Transmembrane helix</keyword>
<evidence type="ECO:0000256" key="5">
    <source>
        <dbReference type="ARBA" id="ARBA00022989"/>
    </source>
</evidence>
<accession>A0A5N5T3N2</accession>
<dbReference type="OrthoDB" id="426293at2759"/>
<comment type="subcellular location">
    <subcellularLocation>
        <location evidence="1">Cell membrane</location>
        <topology evidence="1">Multi-pass membrane protein</topology>
    </subcellularLocation>
</comment>
<protein>
    <submittedName>
        <fullName evidence="9">Uncharacterized protein</fullName>
    </submittedName>
</protein>
<name>A0A5N5T3N2_9CRUS</name>
<keyword evidence="10" id="KW-1185">Reference proteome</keyword>
<evidence type="ECO:0000256" key="6">
    <source>
        <dbReference type="ARBA" id="ARBA00023136"/>
    </source>
</evidence>
<keyword evidence="3" id="KW-1003">Cell membrane</keyword>
<reference evidence="9 10" key="1">
    <citation type="journal article" date="2019" name="PLoS Biol.">
        <title>Sex chromosomes control vertical transmission of feminizing Wolbachia symbionts in an isopod.</title>
        <authorList>
            <person name="Becking T."/>
            <person name="Chebbi M.A."/>
            <person name="Giraud I."/>
            <person name="Moumen B."/>
            <person name="Laverre T."/>
            <person name="Caubet Y."/>
            <person name="Peccoud J."/>
            <person name="Gilbert C."/>
            <person name="Cordaux R."/>
        </authorList>
    </citation>
    <scope>NUCLEOTIDE SEQUENCE [LARGE SCALE GENOMIC DNA]</scope>
    <source>
        <strain evidence="9">ANa2</strain>
        <tissue evidence="9">Whole body excluding digestive tract and cuticle</tissue>
    </source>
</reference>
<dbReference type="EMBL" id="SEYY01017918">
    <property type="protein sequence ID" value="KAB7499550.1"/>
    <property type="molecule type" value="Genomic_DNA"/>
</dbReference>
<comment type="caution">
    <text evidence="9">The sequence shown here is derived from an EMBL/GenBank/DDBJ whole genome shotgun (WGS) entry which is preliminary data.</text>
</comment>
<evidence type="ECO:0000256" key="3">
    <source>
        <dbReference type="ARBA" id="ARBA00022475"/>
    </source>
</evidence>
<feature type="transmembrane region" description="Helical" evidence="8">
    <location>
        <begin position="26"/>
        <end position="46"/>
    </location>
</feature>
<dbReference type="InterPro" id="IPR029020">
    <property type="entry name" value="Ammonium/urea_transptr"/>
</dbReference>
<evidence type="ECO:0000256" key="1">
    <source>
        <dbReference type="ARBA" id="ARBA00004651"/>
    </source>
</evidence>
<evidence type="ECO:0000256" key="7">
    <source>
        <dbReference type="ARBA" id="ARBA00033993"/>
    </source>
</evidence>
<dbReference type="AlphaFoldDB" id="A0A5N5T3N2"/>
<dbReference type="Gene3D" id="1.10.3430.10">
    <property type="entry name" value="Ammonium transporter AmtB like domains"/>
    <property type="match status" value="1"/>
</dbReference>
<evidence type="ECO:0000256" key="4">
    <source>
        <dbReference type="ARBA" id="ARBA00022692"/>
    </source>
</evidence>
<evidence type="ECO:0000256" key="2">
    <source>
        <dbReference type="ARBA" id="ARBA00005914"/>
    </source>
</evidence>
<dbReference type="Pfam" id="PF03253">
    <property type="entry name" value="UT"/>
    <property type="match status" value="1"/>
</dbReference>
<sequence>MIASLVNAVIAVSVQAALTPVFLQTSIPVFSYPFNIAIMLILAISLRRESNLRFVENRTFPEEHFLKHYEIFGNIDFDEEEETGKPLRMIES</sequence>
<dbReference type="InterPro" id="IPR004937">
    <property type="entry name" value="Urea_transporter"/>
</dbReference>
<dbReference type="GO" id="GO:0016020">
    <property type="term" value="C:membrane"/>
    <property type="evidence" value="ECO:0007669"/>
    <property type="project" value="UniProtKB-SubCell"/>
</dbReference>
<proteinExistence type="inferred from homology"/>
<keyword evidence="4 8" id="KW-0812">Transmembrane</keyword>
<comment type="similarity">
    <text evidence="2">Belongs to the urea transporter family.</text>
</comment>
<comment type="catalytic activity">
    <reaction evidence="7">
        <text>urea(in) = urea(out)</text>
        <dbReference type="Rhea" id="RHEA:32799"/>
        <dbReference type="ChEBI" id="CHEBI:16199"/>
    </reaction>
</comment>
<evidence type="ECO:0000256" key="8">
    <source>
        <dbReference type="SAM" id="Phobius"/>
    </source>
</evidence>
<dbReference type="Proteomes" id="UP000326759">
    <property type="component" value="Unassembled WGS sequence"/>
</dbReference>
<organism evidence="9 10">
    <name type="scientific">Armadillidium nasatum</name>
    <dbReference type="NCBI Taxonomy" id="96803"/>
    <lineage>
        <taxon>Eukaryota</taxon>
        <taxon>Metazoa</taxon>
        <taxon>Ecdysozoa</taxon>
        <taxon>Arthropoda</taxon>
        <taxon>Crustacea</taxon>
        <taxon>Multicrustacea</taxon>
        <taxon>Malacostraca</taxon>
        <taxon>Eumalacostraca</taxon>
        <taxon>Peracarida</taxon>
        <taxon>Isopoda</taxon>
        <taxon>Oniscidea</taxon>
        <taxon>Crinocheta</taxon>
        <taxon>Armadillidiidae</taxon>
        <taxon>Armadillidium</taxon>
    </lineage>
</organism>
<evidence type="ECO:0000313" key="9">
    <source>
        <dbReference type="EMBL" id="KAB7499550.1"/>
    </source>
</evidence>